<dbReference type="AlphaFoldDB" id="C6XES9"/>
<evidence type="ECO:0000313" key="8">
    <source>
        <dbReference type="EMBL" id="ACT52136.1"/>
    </source>
</evidence>
<dbReference type="GO" id="GO:0009297">
    <property type="term" value="P:pilus assembly"/>
    <property type="evidence" value="ECO:0007669"/>
    <property type="project" value="InterPro"/>
</dbReference>
<dbReference type="InterPro" id="IPR050810">
    <property type="entry name" value="Bact_Secretion_Sys_Channel"/>
</dbReference>
<keyword evidence="9" id="KW-1185">Reference proteome</keyword>
<comment type="subcellular location">
    <subcellularLocation>
        <location evidence="1">Membrane</location>
    </subcellularLocation>
</comment>
<dbReference type="PANTHER" id="PTHR30332">
    <property type="entry name" value="PROBABLE GENERAL SECRETION PATHWAY PROTEIN D"/>
    <property type="match status" value="1"/>
</dbReference>
<evidence type="ECO:0000256" key="5">
    <source>
        <dbReference type="SAM" id="SignalP"/>
    </source>
</evidence>
<dbReference type="PANTHER" id="PTHR30332:SF24">
    <property type="entry name" value="SECRETIN GSPD-RELATED"/>
    <property type="match status" value="1"/>
</dbReference>
<dbReference type="GO" id="GO:0019867">
    <property type="term" value="C:outer membrane"/>
    <property type="evidence" value="ECO:0007669"/>
    <property type="project" value="InterPro"/>
</dbReference>
<reference evidence="9" key="1">
    <citation type="submission" date="2009-07" db="EMBL/GenBank/DDBJ databases">
        <title>Complete sequence of plasmid 1 of Methylovorus sp. SIP3-4.</title>
        <authorList>
            <consortium name="US DOE Joint Genome Institute"/>
            <person name="Lucas S."/>
            <person name="Copeland A."/>
            <person name="Lapidus A."/>
            <person name="Glavina del Rio T."/>
            <person name="Tice H."/>
            <person name="Bruce D."/>
            <person name="Goodwin L."/>
            <person name="Pitluck S."/>
            <person name="Clum A."/>
            <person name="Larimer F."/>
            <person name="Land M."/>
            <person name="Hauser L."/>
            <person name="Kyrpides N."/>
            <person name="Mikhailova N."/>
            <person name="Kayluzhnaya M."/>
            <person name="Chistoserdova L."/>
        </authorList>
    </citation>
    <scope>NUCLEOTIDE SEQUENCE [LARGE SCALE GENOMIC DNA]</scope>
    <source>
        <strain evidence="9">SIP3-4</strain>
        <plasmid evidence="9">pMsip01</plasmid>
    </source>
</reference>
<sequence length="559" mass="58813">MKPYILLFALPLVLGACATQRVAPINTKVENDYTKTTNLIDYAKKGQPSETTKSAAAERINGLWLPARRIEPSTMQPPLSGNLARTITINRTFNSIQEVAERVTALTGIPVIISPEALLSTTGTSIGGVNTVTSTVVPALNGNTNSYGNMPAMTTSQTFSMVYSGNLAGFLNVAAARYGAYWEEDDGRKSIRFFRTATKTFRLNALPGDTTLTAKISNQSGSQGGSSGTSSSGSTSSTGTTASASSQESGVSFSNLSVWKSVEEAVKAMLSNSGKVVVTAATGTITVSDNPQVLAQVERYVQQQNMAMGRQVVVNVHVYSVSLSNSDSYGINWNAVYNSLSGNFGFTLSNAFAPETGSTNLALKILATAGSASNSELKAFAGSQVMFDALSKQGRVSQITSSSITTLNNQPAPIQVGRQRTYLASSSTTIGTVGSPSVTTLQPGLINTGFSMNLVPHILDSKELLLQYAVDLSSLIGITTVTSGTSSIQTPEIETRNFLQRVKLNSGDTLVVTGFEQTQDEANMQGIGDASNVSLGGGLTGNKGRNVLVVLIQPVIIER</sequence>
<protein>
    <submittedName>
        <fullName evidence="8">Type IVB pilus formation outer membrane protein, R64 PilN family</fullName>
    </submittedName>
</protein>
<feature type="domain" description="Type II/III secretion system secretin-like" evidence="6">
    <location>
        <begin position="389"/>
        <end position="557"/>
    </location>
</feature>
<keyword evidence="8" id="KW-0614">Plasmid</keyword>
<feature type="compositionally biased region" description="Low complexity" evidence="4">
    <location>
        <begin position="228"/>
        <end position="247"/>
    </location>
</feature>
<dbReference type="EMBL" id="CP001675">
    <property type="protein sequence ID" value="ACT52136.1"/>
    <property type="molecule type" value="Genomic_DNA"/>
</dbReference>
<gene>
    <name evidence="8" type="ordered locus">Msip34_2912</name>
</gene>
<evidence type="ECO:0000259" key="6">
    <source>
        <dbReference type="Pfam" id="PF00263"/>
    </source>
</evidence>
<evidence type="ECO:0000259" key="7">
    <source>
        <dbReference type="Pfam" id="PF07655"/>
    </source>
</evidence>
<geneLocation type="plasmid" evidence="8 9">
    <name>pMsip01</name>
</geneLocation>
<keyword evidence="2 5" id="KW-0732">Signal</keyword>
<evidence type="ECO:0000256" key="2">
    <source>
        <dbReference type="ARBA" id="ARBA00022729"/>
    </source>
</evidence>
<dbReference type="InterPro" id="IPR013359">
    <property type="entry name" value="Pilus_4B_PilN"/>
</dbReference>
<feature type="chain" id="PRO_5002972705" evidence="5">
    <location>
        <begin position="19"/>
        <end position="559"/>
    </location>
</feature>
<evidence type="ECO:0000313" key="9">
    <source>
        <dbReference type="Proteomes" id="UP000002743"/>
    </source>
</evidence>
<dbReference type="OrthoDB" id="9779724at2"/>
<name>C6XES9_METGS</name>
<keyword evidence="3" id="KW-0472">Membrane</keyword>
<feature type="signal peptide" evidence="5">
    <location>
        <begin position="1"/>
        <end position="18"/>
    </location>
</feature>
<dbReference type="InterPro" id="IPR004846">
    <property type="entry name" value="T2SS/T3SS_dom"/>
</dbReference>
<accession>C6XES9</accession>
<dbReference type="Pfam" id="PF07655">
    <property type="entry name" value="Secretin_N_2"/>
    <property type="match status" value="1"/>
</dbReference>
<evidence type="ECO:0000256" key="4">
    <source>
        <dbReference type="SAM" id="MobiDB-lite"/>
    </source>
</evidence>
<organism evidence="8 9">
    <name type="scientific">Methylovorus glucosotrophus (strain SIP3-4)</name>
    <dbReference type="NCBI Taxonomy" id="582744"/>
    <lineage>
        <taxon>Bacteria</taxon>
        <taxon>Pseudomonadati</taxon>
        <taxon>Pseudomonadota</taxon>
        <taxon>Betaproteobacteria</taxon>
        <taxon>Nitrosomonadales</taxon>
        <taxon>Methylophilaceae</taxon>
        <taxon>Methylovorus</taxon>
    </lineage>
</organism>
<dbReference type="GO" id="GO:0009306">
    <property type="term" value="P:protein secretion"/>
    <property type="evidence" value="ECO:0007669"/>
    <property type="project" value="InterPro"/>
</dbReference>
<evidence type="ECO:0000256" key="1">
    <source>
        <dbReference type="ARBA" id="ARBA00004370"/>
    </source>
</evidence>
<dbReference type="InterPro" id="IPR011514">
    <property type="entry name" value="Secretin_N_2"/>
</dbReference>
<feature type="region of interest" description="Disordered" evidence="4">
    <location>
        <begin position="214"/>
        <end position="247"/>
    </location>
</feature>
<dbReference type="Proteomes" id="UP000002743">
    <property type="component" value="Plasmid pMsip01"/>
</dbReference>
<dbReference type="RefSeq" id="WP_012777734.1">
    <property type="nucleotide sequence ID" value="NC_012970.1"/>
</dbReference>
<dbReference type="Pfam" id="PF00263">
    <property type="entry name" value="Secretin"/>
    <property type="match status" value="1"/>
</dbReference>
<evidence type="ECO:0000256" key="3">
    <source>
        <dbReference type="ARBA" id="ARBA00023136"/>
    </source>
</evidence>
<dbReference type="KEGG" id="mei:Msip34_2912"/>
<dbReference type="PROSITE" id="PS51257">
    <property type="entry name" value="PROKAR_LIPOPROTEIN"/>
    <property type="match status" value="1"/>
</dbReference>
<proteinExistence type="predicted"/>
<dbReference type="HOGENOM" id="CLU_015882_0_0_4"/>
<dbReference type="NCBIfam" id="TIGR02520">
    <property type="entry name" value="pilus_B_mal_scr"/>
    <property type="match status" value="1"/>
</dbReference>
<reference evidence="8 9" key="2">
    <citation type="journal article" date="2011" name="J. Bacteriol.">
        <title>Genomes of three methylotrophs from a single niche uncover genetic and metabolic divergence of Methylophilaceae.</title>
        <authorList>
            <person name="Lapidus A."/>
            <person name="Clum A."/>
            <person name="Labutti K."/>
            <person name="Kaluzhnaya M.G."/>
            <person name="Lim S."/>
            <person name="Beck D.A."/>
            <person name="Glavina Del Rio T."/>
            <person name="Nolan M."/>
            <person name="Mavromatis K."/>
            <person name="Huntemann M."/>
            <person name="Lucas S."/>
            <person name="Lidstrom M.E."/>
            <person name="Ivanova N."/>
            <person name="Chistoserdova L."/>
        </authorList>
    </citation>
    <scope>NUCLEOTIDE SEQUENCE [LARGE SCALE GENOMIC DNA]</scope>
    <source>
        <strain evidence="8 9">SIP3-4</strain>
        <plasmid evidence="8 9">pMsip01</plasmid>
    </source>
</reference>
<feature type="domain" description="Secretin N-terminal" evidence="7">
    <location>
        <begin position="198"/>
        <end position="282"/>
    </location>
</feature>